<dbReference type="GO" id="GO:1990904">
    <property type="term" value="C:ribonucleoprotein complex"/>
    <property type="evidence" value="ECO:0007669"/>
    <property type="project" value="UniProtKB-KW"/>
</dbReference>
<name>A0A1G2F2N9_9BACT</name>
<dbReference type="GO" id="GO:0003735">
    <property type="term" value="F:structural constituent of ribosome"/>
    <property type="evidence" value="ECO:0007669"/>
    <property type="project" value="InterPro"/>
</dbReference>
<dbReference type="GO" id="GO:0005840">
    <property type="term" value="C:ribosome"/>
    <property type="evidence" value="ECO:0007669"/>
    <property type="project" value="UniProtKB-KW"/>
</dbReference>
<keyword evidence="4" id="KW-0699">rRNA-binding</keyword>
<dbReference type="NCBIfam" id="NF004363">
    <property type="entry name" value="PRK05738.2-4"/>
    <property type="match status" value="1"/>
</dbReference>
<dbReference type="GO" id="GO:0006412">
    <property type="term" value="P:translation"/>
    <property type="evidence" value="ECO:0007669"/>
    <property type="project" value="UniProtKB-UniRule"/>
</dbReference>
<dbReference type="GO" id="GO:0019843">
    <property type="term" value="F:rRNA binding"/>
    <property type="evidence" value="ECO:0007669"/>
    <property type="project" value="UniProtKB-UniRule"/>
</dbReference>
<keyword evidence="3 4" id="KW-0687">Ribonucleoprotein</keyword>
<accession>A0A1G2F2N9</accession>
<dbReference type="Gene3D" id="3.30.70.330">
    <property type="match status" value="1"/>
</dbReference>
<reference evidence="5 6" key="1">
    <citation type="journal article" date="2016" name="Nat. Commun.">
        <title>Thousands of microbial genomes shed light on interconnected biogeochemical processes in an aquifer system.</title>
        <authorList>
            <person name="Anantharaman K."/>
            <person name="Brown C.T."/>
            <person name="Hug L.A."/>
            <person name="Sharon I."/>
            <person name="Castelle C.J."/>
            <person name="Probst A.J."/>
            <person name="Thomas B.C."/>
            <person name="Singh A."/>
            <person name="Wilkins M.J."/>
            <person name="Karaoz U."/>
            <person name="Brodie E.L."/>
            <person name="Williams K.H."/>
            <person name="Hubbard S.S."/>
            <person name="Banfield J.F."/>
        </authorList>
    </citation>
    <scope>NUCLEOTIDE SEQUENCE [LARGE SCALE GENOMIC DNA]</scope>
</reference>
<evidence type="ECO:0000256" key="2">
    <source>
        <dbReference type="ARBA" id="ARBA00022980"/>
    </source>
</evidence>
<dbReference type="Proteomes" id="UP000176787">
    <property type="component" value="Unassembled WGS sequence"/>
</dbReference>
<dbReference type="InterPro" id="IPR013025">
    <property type="entry name" value="Ribosomal_uL23-like"/>
</dbReference>
<comment type="caution">
    <text evidence="5">The sequence shown here is derived from an EMBL/GenBank/DDBJ whole genome shotgun (WGS) entry which is preliminary data.</text>
</comment>
<gene>
    <name evidence="4" type="primary">rplW</name>
    <name evidence="5" type="ORF">A3H02_01020</name>
</gene>
<protein>
    <recommendedName>
        <fullName evidence="4">Large ribosomal subunit protein uL23</fullName>
    </recommendedName>
</protein>
<organism evidence="5 6">
    <name type="scientific">Candidatus Niyogibacteria bacterium RIFCSPLOWO2_12_FULL_41_13</name>
    <dbReference type="NCBI Taxonomy" id="1801726"/>
    <lineage>
        <taxon>Bacteria</taxon>
        <taxon>Candidatus Niyogiibacteriota</taxon>
    </lineage>
</organism>
<dbReference type="InterPro" id="IPR012677">
    <property type="entry name" value="Nucleotide-bd_a/b_plait_sf"/>
</dbReference>
<dbReference type="EMBL" id="MHMS01000009">
    <property type="protein sequence ID" value="OGZ32315.1"/>
    <property type="molecule type" value="Genomic_DNA"/>
</dbReference>
<evidence type="ECO:0000313" key="5">
    <source>
        <dbReference type="EMBL" id="OGZ32315.1"/>
    </source>
</evidence>
<dbReference type="InterPro" id="IPR012678">
    <property type="entry name" value="Ribosomal_uL23/eL15/eS24_sf"/>
</dbReference>
<dbReference type="Pfam" id="PF00276">
    <property type="entry name" value="Ribosomal_L23"/>
    <property type="match status" value="1"/>
</dbReference>
<evidence type="ECO:0000256" key="1">
    <source>
        <dbReference type="ARBA" id="ARBA00006700"/>
    </source>
</evidence>
<dbReference type="HAMAP" id="MF_01369_B">
    <property type="entry name" value="Ribosomal_uL23_B"/>
    <property type="match status" value="1"/>
</dbReference>
<dbReference type="PANTHER" id="PTHR11620">
    <property type="entry name" value="60S RIBOSOMAL PROTEIN L23A"/>
    <property type="match status" value="1"/>
</dbReference>
<evidence type="ECO:0000256" key="4">
    <source>
        <dbReference type="HAMAP-Rule" id="MF_01369"/>
    </source>
</evidence>
<keyword evidence="4" id="KW-0694">RNA-binding</keyword>
<evidence type="ECO:0000256" key="3">
    <source>
        <dbReference type="ARBA" id="ARBA00023274"/>
    </source>
</evidence>
<evidence type="ECO:0000313" key="6">
    <source>
        <dbReference type="Proteomes" id="UP000176787"/>
    </source>
</evidence>
<sequence length="89" mass="10521">MEKNIIIQPYITEKGTLLQNQNQYVFRAGERANKIEIKKEIENLYKVKVEKVRVLNKPEKTKFFRGRKSSRAGFKKAIVKLRKGEKIEL</sequence>
<dbReference type="SUPFAM" id="SSF54189">
    <property type="entry name" value="Ribosomal proteins S24e, L23 and L15e"/>
    <property type="match status" value="1"/>
</dbReference>
<keyword evidence="2 4" id="KW-0689">Ribosomal protein</keyword>
<comment type="function">
    <text evidence="4">One of the early assembly proteins it binds 23S rRNA. One of the proteins that surrounds the polypeptide exit tunnel on the outside of the ribosome. Forms the main docking site for trigger factor binding to the ribosome.</text>
</comment>
<comment type="similarity">
    <text evidence="1 4">Belongs to the universal ribosomal protein uL23 family.</text>
</comment>
<comment type="subunit">
    <text evidence="4">Part of the 50S ribosomal subunit. Contacts protein L29, and trigger factor when it is bound to the ribosome.</text>
</comment>
<dbReference type="STRING" id="1801726.A3H02_01020"/>
<proteinExistence type="inferred from homology"/>
<dbReference type="AlphaFoldDB" id="A0A1G2F2N9"/>